<sequence>MIKFLSKLFQRFTSNFNSKPKPKPKPEVITEYELHNSTTNLELPRFTVSIEIDNRPKPEDPQEKRRFKEAFEQITHDIKFINIDKDDVYELLWTHRIGGFYQLGKALKTRDILMNWSWFDEWLERFQNISIYPYMWNSWLVKGKLYPTDLDEATKKLTVKNMKDILGRKGYQEYPKLRAELEVFFKQNIAYEDLQPELRDRMIEKGWKENDEYQELKIELLCHSVIMRSYALRDFERYTPEYLSFLDDKFIKKPKLSFVGDDEEERIVQSFIISPIKNNQVIQIPPFFPGGRANIRYFYRENHNV</sequence>
<dbReference type="AlphaFoldDB" id="A0ABD6WTI7"/>
<evidence type="ECO:0000313" key="1">
    <source>
        <dbReference type="EMBL" id="PRM17522.1"/>
    </source>
</evidence>
<evidence type="ECO:0000313" key="2">
    <source>
        <dbReference type="Proteomes" id="UP000238866"/>
    </source>
</evidence>
<protein>
    <submittedName>
        <fullName evidence="1">Uncharacterized protein</fullName>
    </submittedName>
</protein>
<reference evidence="1 2" key="1">
    <citation type="submission" date="2017-02" db="EMBL/GenBank/DDBJ databases">
        <title>Haemophilus influenzae in COPD genome sequencing project.</title>
        <authorList>
            <person name="Murphy T.F."/>
            <person name="Kong Y."/>
            <person name="Nadendla S."/>
            <person name="Tettelin H."/>
            <person name="Pettigrew M."/>
        </authorList>
    </citation>
    <scope>NUCLEOTIDE SEQUENCE [LARGE SCALE GENOMIC DNA]</scope>
    <source>
        <strain evidence="1 2">13P36H1</strain>
    </source>
</reference>
<proteinExistence type="predicted"/>
<dbReference type="EMBL" id="MZLD01000072">
    <property type="protein sequence ID" value="PRM17522.1"/>
    <property type="molecule type" value="Genomic_DNA"/>
</dbReference>
<organism evidence="1 2">
    <name type="scientific">Haemophilus influenzae</name>
    <dbReference type="NCBI Taxonomy" id="727"/>
    <lineage>
        <taxon>Bacteria</taxon>
        <taxon>Pseudomonadati</taxon>
        <taxon>Pseudomonadota</taxon>
        <taxon>Gammaproteobacteria</taxon>
        <taxon>Pasteurellales</taxon>
        <taxon>Pasteurellaceae</taxon>
        <taxon>Haemophilus</taxon>
    </lineage>
</organism>
<gene>
    <name evidence="1" type="ORF">BVZ99_01719</name>
</gene>
<name>A0ABD6WTI7_HAEIF</name>
<dbReference type="RefSeq" id="WP_005688579.1">
    <property type="nucleotide sequence ID" value="NZ_CP089174.1"/>
</dbReference>
<comment type="caution">
    <text evidence="1">The sequence shown here is derived from an EMBL/GenBank/DDBJ whole genome shotgun (WGS) entry which is preliminary data.</text>
</comment>
<dbReference type="Proteomes" id="UP000238866">
    <property type="component" value="Unassembled WGS sequence"/>
</dbReference>
<accession>A0ABD6WTI7</accession>